<dbReference type="FunFam" id="3.30.1300.10:FF:000001">
    <property type="entry name" value="Pantothenate synthetase"/>
    <property type="match status" value="1"/>
</dbReference>
<evidence type="ECO:0000256" key="4">
    <source>
        <dbReference type="ARBA" id="ARBA00022655"/>
    </source>
</evidence>
<dbReference type="FunFam" id="3.40.50.620:FF:000013">
    <property type="entry name" value="Pantothenate synthetase"/>
    <property type="match status" value="1"/>
</dbReference>
<protein>
    <recommendedName>
        <fullName evidence="8">Pantothenate synthetase</fullName>
        <shortName evidence="8">PS</shortName>
        <ecNumber evidence="8">6.3.2.1</ecNumber>
    </recommendedName>
    <alternativeName>
        <fullName evidence="8">Pantoate--beta-alanine ligase</fullName>
    </alternativeName>
    <alternativeName>
        <fullName evidence="8">Pantoate-activating enzyme</fullName>
    </alternativeName>
</protein>
<evidence type="ECO:0000313" key="9">
    <source>
        <dbReference type="EMBL" id="MBB5018129.1"/>
    </source>
</evidence>
<proteinExistence type="inferred from homology"/>
<comment type="miscellaneous">
    <text evidence="8">The reaction proceeds by a bi uni uni bi ping pong mechanism.</text>
</comment>
<sequence length="276" mass="30663">MKVLHSIAELRAFRQHAGRVVFVPTMGNLHEGHLSLIRLAKQHGDSVIVSIFVNRLQFGVGEDFERYPRTLAQDCAKLESVGTAAVFAPAEDALYPNPQQYCIEPPGIANELCGKFRPGHFRGVTTVVSKLFNIVQPDVAIFGKKDYQQYFVLRDMVLDLNMPIEIIGAETGRAEDGLALSSRNGYLSESDRAEAPRIYRHLSQLRDAVQQGARDFELRCQQVVADLAQHGWKVDYVEVRDAHTLGAPSATSTRLVALIAAKIGNTRLIDNIEIQL</sequence>
<dbReference type="InterPro" id="IPR042176">
    <property type="entry name" value="Pantoate_ligase_C"/>
</dbReference>
<comment type="subunit">
    <text evidence="8">Homodimer.</text>
</comment>
<keyword evidence="8" id="KW-0963">Cytoplasm</keyword>
<comment type="pathway">
    <text evidence="1 8">Cofactor biosynthesis; (R)-pantothenate biosynthesis; (R)-pantothenate from (R)-pantoate and beta-alanine: step 1/1.</text>
</comment>
<gene>
    <name evidence="8" type="primary">panC</name>
    <name evidence="9" type="ORF">HNQ59_001414</name>
</gene>
<dbReference type="UniPathway" id="UPA00028">
    <property type="reaction ID" value="UER00005"/>
</dbReference>
<evidence type="ECO:0000256" key="8">
    <source>
        <dbReference type="HAMAP-Rule" id="MF_00158"/>
    </source>
</evidence>
<evidence type="ECO:0000256" key="3">
    <source>
        <dbReference type="ARBA" id="ARBA00022598"/>
    </source>
</evidence>
<dbReference type="PANTHER" id="PTHR21299">
    <property type="entry name" value="CYTIDYLATE KINASE/PANTOATE-BETA-ALANINE LIGASE"/>
    <property type="match status" value="1"/>
</dbReference>
<keyword evidence="4 8" id="KW-0566">Pantothenate biosynthesis</keyword>
<feature type="binding site" evidence="8">
    <location>
        <begin position="143"/>
        <end position="146"/>
    </location>
    <ligand>
        <name>ATP</name>
        <dbReference type="ChEBI" id="CHEBI:30616"/>
    </ligand>
</feature>
<evidence type="ECO:0000313" key="10">
    <source>
        <dbReference type="Proteomes" id="UP000575898"/>
    </source>
</evidence>
<accession>A0A840MLX1</accession>
<comment type="function">
    <text evidence="8">Catalyzes the condensation of pantoate with beta-alanine in an ATP-dependent reaction via a pantoyl-adenylate intermediate.</text>
</comment>
<dbReference type="GO" id="GO:0005829">
    <property type="term" value="C:cytosol"/>
    <property type="evidence" value="ECO:0007669"/>
    <property type="project" value="TreeGrafter"/>
</dbReference>
<dbReference type="GO" id="GO:0005524">
    <property type="term" value="F:ATP binding"/>
    <property type="evidence" value="ECO:0007669"/>
    <property type="project" value="UniProtKB-KW"/>
</dbReference>
<feature type="binding site" evidence="8">
    <location>
        <begin position="26"/>
        <end position="33"/>
    </location>
    <ligand>
        <name>ATP</name>
        <dbReference type="ChEBI" id="CHEBI:30616"/>
    </ligand>
</feature>
<keyword evidence="5 8" id="KW-0547">Nucleotide-binding</keyword>
<dbReference type="Proteomes" id="UP000575898">
    <property type="component" value="Unassembled WGS sequence"/>
</dbReference>
<dbReference type="NCBIfam" id="TIGR00018">
    <property type="entry name" value="panC"/>
    <property type="match status" value="1"/>
</dbReference>
<name>A0A840MLX1_9PROT</name>
<dbReference type="InterPro" id="IPR014729">
    <property type="entry name" value="Rossmann-like_a/b/a_fold"/>
</dbReference>
<keyword evidence="6 8" id="KW-0067">ATP-binding</keyword>
<feature type="active site" description="Proton donor" evidence="8">
    <location>
        <position position="33"/>
    </location>
</feature>
<dbReference type="EC" id="6.3.2.1" evidence="8"/>
<dbReference type="InterPro" id="IPR004821">
    <property type="entry name" value="Cyt_trans-like"/>
</dbReference>
<evidence type="ECO:0000256" key="5">
    <source>
        <dbReference type="ARBA" id="ARBA00022741"/>
    </source>
</evidence>
<comment type="subcellular location">
    <subcellularLocation>
        <location evidence="8">Cytoplasm</location>
    </subcellularLocation>
</comment>
<comment type="catalytic activity">
    <reaction evidence="7 8">
        <text>(R)-pantoate + beta-alanine + ATP = (R)-pantothenate + AMP + diphosphate + H(+)</text>
        <dbReference type="Rhea" id="RHEA:10912"/>
        <dbReference type="ChEBI" id="CHEBI:15378"/>
        <dbReference type="ChEBI" id="CHEBI:15980"/>
        <dbReference type="ChEBI" id="CHEBI:29032"/>
        <dbReference type="ChEBI" id="CHEBI:30616"/>
        <dbReference type="ChEBI" id="CHEBI:33019"/>
        <dbReference type="ChEBI" id="CHEBI:57966"/>
        <dbReference type="ChEBI" id="CHEBI:456215"/>
        <dbReference type="EC" id="6.3.2.1"/>
    </reaction>
</comment>
<evidence type="ECO:0000256" key="1">
    <source>
        <dbReference type="ARBA" id="ARBA00004990"/>
    </source>
</evidence>
<dbReference type="EMBL" id="JACHHY010000007">
    <property type="protein sequence ID" value="MBB5018129.1"/>
    <property type="molecule type" value="Genomic_DNA"/>
</dbReference>
<evidence type="ECO:0000256" key="6">
    <source>
        <dbReference type="ARBA" id="ARBA00022840"/>
    </source>
</evidence>
<dbReference type="SUPFAM" id="SSF52374">
    <property type="entry name" value="Nucleotidylyl transferase"/>
    <property type="match status" value="1"/>
</dbReference>
<dbReference type="CDD" id="cd00560">
    <property type="entry name" value="PanC"/>
    <property type="match status" value="1"/>
</dbReference>
<feature type="binding site" evidence="8">
    <location>
        <position position="57"/>
    </location>
    <ligand>
        <name>beta-alanine</name>
        <dbReference type="ChEBI" id="CHEBI:57966"/>
    </ligand>
</feature>
<evidence type="ECO:0000256" key="2">
    <source>
        <dbReference type="ARBA" id="ARBA00009256"/>
    </source>
</evidence>
<evidence type="ECO:0000256" key="7">
    <source>
        <dbReference type="ARBA" id="ARBA00048258"/>
    </source>
</evidence>
<dbReference type="HAMAP" id="MF_00158">
    <property type="entry name" value="PanC"/>
    <property type="match status" value="1"/>
</dbReference>
<keyword evidence="10" id="KW-1185">Reference proteome</keyword>
<dbReference type="Pfam" id="PF02569">
    <property type="entry name" value="Pantoate_ligase"/>
    <property type="match status" value="1"/>
</dbReference>
<dbReference type="GO" id="GO:0004592">
    <property type="term" value="F:pantoate-beta-alanine ligase activity"/>
    <property type="evidence" value="ECO:0007669"/>
    <property type="project" value="UniProtKB-UniRule"/>
</dbReference>
<dbReference type="PANTHER" id="PTHR21299:SF1">
    <property type="entry name" value="PANTOATE--BETA-ALANINE LIGASE"/>
    <property type="match status" value="1"/>
</dbReference>
<dbReference type="NCBIfam" id="TIGR00125">
    <property type="entry name" value="cyt_tran_rel"/>
    <property type="match status" value="1"/>
</dbReference>
<comment type="similarity">
    <text evidence="2 8">Belongs to the pantothenate synthetase family.</text>
</comment>
<feature type="binding site" evidence="8">
    <location>
        <begin position="180"/>
        <end position="183"/>
    </location>
    <ligand>
        <name>ATP</name>
        <dbReference type="ChEBI" id="CHEBI:30616"/>
    </ligand>
</feature>
<dbReference type="GO" id="GO:0015940">
    <property type="term" value="P:pantothenate biosynthetic process"/>
    <property type="evidence" value="ECO:0007669"/>
    <property type="project" value="UniProtKB-UniRule"/>
</dbReference>
<dbReference type="Gene3D" id="3.40.50.620">
    <property type="entry name" value="HUPs"/>
    <property type="match status" value="1"/>
</dbReference>
<reference evidence="9 10" key="1">
    <citation type="submission" date="2020-08" db="EMBL/GenBank/DDBJ databases">
        <title>Genomic Encyclopedia of Type Strains, Phase IV (KMG-IV): sequencing the most valuable type-strain genomes for metagenomic binning, comparative biology and taxonomic classification.</title>
        <authorList>
            <person name="Goeker M."/>
        </authorList>
    </citation>
    <scope>NUCLEOTIDE SEQUENCE [LARGE SCALE GENOMIC DNA]</scope>
    <source>
        <strain evidence="9 10">DSM 27165</strain>
    </source>
</reference>
<dbReference type="AlphaFoldDB" id="A0A840MLX1"/>
<feature type="binding site" evidence="8">
    <location>
        <position position="172"/>
    </location>
    <ligand>
        <name>ATP</name>
        <dbReference type="ChEBI" id="CHEBI:30616"/>
    </ligand>
</feature>
<keyword evidence="3 8" id="KW-0436">Ligase</keyword>
<dbReference type="InterPro" id="IPR003721">
    <property type="entry name" value="Pantoate_ligase"/>
</dbReference>
<dbReference type="Gene3D" id="3.30.1300.10">
    <property type="entry name" value="Pantoate-beta-alanine ligase, C-terminal domain"/>
    <property type="match status" value="1"/>
</dbReference>
<organism evidence="9 10">
    <name type="scientific">Chitinivorax tropicus</name>
    <dbReference type="NCBI Taxonomy" id="714531"/>
    <lineage>
        <taxon>Bacteria</taxon>
        <taxon>Pseudomonadati</taxon>
        <taxon>Pseudomonadota</taxon>
        <taxon>Betaproteobacteria</taxon>
        <taxon>Chitinivorax</taxon>
    </lineage>
</organism>
<comment type="caution">
    <text evidence="9">The sequence shown here is derived from an EMBL/GenBank/DDBJ whole genome shotgun (WGS) entry which is preliminary data.</text>
</comment>
<dbReference type="RefSeq" id="WP_184036952.1">
    <property type="nucleotide sequence ID" value="NZ_JACHHY010000007.1"/>
</dbReference>
<feature type="binding site" evidence="8">
    <location>
        <position position="149"/>
    </location>
    <ligand>
        <name>(R)-pantoate</name>
        <dbReference type="ChEBI" id="CHEBI:15980"/>
    </ligand>
</feature>
<feature type="binding site" evidence="8">
    <location>
        <position position="57"/>
    </location>
    <ligand>
        <name>(R)-pantoate</name>
        <dbReference type="ChEBI" id="CHEBI:15980"/>
    </ligand>
</feature>